<comment type="subcellular location">
    <subcellularLocation>
        <location evidence="7">Cytoplasm</location>
        <location evidence="7">Nucleoid</location>
    </subcellularLocation>
</comment>
<dbReference type="InterPro" id="IPR037914">
    <property type="entry name" value="SpoVT-AbrB_sf"/>
</dbReference>
<comment type="subunit">
    <text evidence="7">Forms oligomers.</text>
</comment>
<evidence type="ECO:0000256" key="5">
    <source>
        <dbReference type="ARBA" id="ARBA00023125"/>
    </source>
</evidence>
<evidence type="ECO:0000256" key="4">
    <source>
        <dbReference type="ARBA" id="ARBA00023015"/>
    </source>
</evidence>
<dbReference type="RefSeq" id="WP_186839945.1">
    <property type="nucleotide sequence ID" value="NZ_JACOOZ010000002.1"/>
</dbReference>
<dbReference type="PROSITE" id="PS51740">
    <property type="entry name" value="SPOVT_ABRB"/>
    <property type="match status" value="2"/>
</dbReference>
<keyword evidence="2 7" id="KW-0963">Cytoplasm</keyword>
<reference evidence="9 10" key="1">
    <citation type="submission" date="2020-08" db="EMBL/GenBank/DDBJ databases">
        <title>Genome public.</title>
        <authorList>
            <person name="Liu C."/>
            <person name="Sun Q."/>
        </authorList>
    </citation>
    <scope>NUCLEOTIDE SEQUENCE [LARGE SCALE GENOMIC DNA]</scope>
    <source>
        <strain evidence="9 10">BX4</strain>
    </source>
</reference>
<evidence type="ECO:0000256" key="1">
    <source>
        <dbReference type="ARBA" id="ARBA00013860"/>
    </source>
</evidence>
<dbReference type="InterPro" id="IPR035644">
    <property type="entry name" value="MraZ_C"/>
</dbReference>
<comment type="similarity">
    <text evidence="7">Belongs to the MraZ family.</text>
</comment>
<evidence type="ECO:0000256" key="7">
    <source>
        <dbReference type="HAMAP-Rule" id="MF_01008"/>
    </source>
</evidence>
<name>A0ABR7F1R7_9FIRM</name>
<dbReference type="PANTHER" id="PTHR34701">
    <property type="entry name" value="TRANSCRIPTIONAL REGULATOR MRAZ"/>
    <property type="match status" value="1"/>
</dbReference>
<dbReference type="SUPFAM" id="SSF89447">
    <property type="entry name" value="AbrB/MazE/MraZ-like"/>
    <property type="match status" value="1"/>
</dbReference>
<comment type="caution">
    <text evidence="9">The sequence shown here is derived from an EMBL/GenBank/DDBJ whole genome shotgun (WGS) entry which is preliminary data.</text>
</comment>
<dbReference type="PANTHER" id="PTHR34701:SF1">
    <property type="entry name" value="TRANSCRIPTIONAL REGULATOR MRAZ"/>
    <property type="match status" value="1"/>
</dbReference>
<evidence type="ECO:0000313" key="9">
    <source>
        <dbReference type="EMBL" id="MBC5666904.1"/>
    </source>
</evidence>
<keyword evidence="4 7" id="KW-0805">Transcription regulation</keyword>
<evidence type="ECO:0000256" key="2">
    <source>
        <dbReference type="ARBA" id="ARBA00022490"/>
    </source>
</evidence>
<dbReference type="InterPro" id="IPR035642">
    <property type="entry name" value="MraZ_N"/>
</dbReference>
<sequence>MFSGEQTQKMDTKGRTVIPSKMRDALAERLVVTRGVDKCLFAYPESTWEALEKKLSSLAFTDKNVRSFNRFFLGGAEPLDADKQGRVLIPSNLREYASLEKEVVWVGIGDRIEIWNVDKWNEQLNEYIESEDAEQKLEELAEYMAGLGV</sequence>
<keyword evidence="5 7" id="KW-0238">DNA-binding</keyword>
<dbReference type="CDD" id="cd16320">
    <property type="entry name" value="MraZ_N"/>
    <property type="match status" value="1"/>
</dbReference>
<dbReference type="Proteomes" id="UP000597877">
    <property type="component" value="Unassembled WGS sequence"/>
</dbReference>
<accession>A0ABR7F1R7</accession>
<dbReference type="InterPro" id="IPR007159">
    <property type="entry name" value="SpoVT-AbrB_dom"/>
</dbReference>
<proteinExistence type="inferred from homology"/>
<dbReference type="InterPro" id="IPR020603">
    <property type="entry name" value="MraZ_dom"/>
</dbReference>
<dbReference type="InterPro" id="IPR003444">
    <property type="entry name" value="MraZ"/>
</dbReference>
<dbReference type="Pfam" id="PF02381">
    <property type="entry name" value="MraZ"/>
    <property type="match status" value="2"/>
</dbReference>
<dbReference type="EMBL" id="JACOOZ010000002">
    <property type="protein sequence ID" value="MBC5666904.1"/>
    <property type="molecule type" value="Genomic_DNA"/>
</dbReference>
<keyword evidence="10" id="KW-1185">Reference proteome</keyword>
<keyword evidence="3" id="KW-0677">Repeat</keyword>
<dbReference type="HAMAP" id="MF_01008">
    <property type="entry name" value="MraZ"/>
    <property type="match status" value="1"/>
</dbReference>
<evidence type="ECO:0000313" key="10">
    <source>
        <dbReference type="Proteomes" id="UP000597877"/>
    </source>
</evidence>
<dbReference type="InterPro" id="IPR038619">
    <property type="entry name" value="MraZ_sf"/>
</dbReference>
<evidence type="ECO:0000256" key="6">
    <source>
        <dbReference type="ARBA" id="ARBA00023163"/>
    </source>
</evidence>
<feature type="domain" description="SpoVT-AbrB" evidence="8">
    <location>
        <begin position="76"/>
        <end position="119"/>
    </location>
</feature>
<gene>
    <name evidence="7 9" type="primary">mraZ</name>
    <name evidence="9" type="ORF">H8S00_02710</name>
</gene>
<dbReference type="NCBIfam" id="TIGR00242">
    <property type="entry name" value="division/cell wall cluster transcriptional repressor MraZ"/>
    <property type="match status" value="1"/>
</dbReference>
<keyword evidence="6 7" id="KW-0804">Transcription</keyword>
<organism evidence="9 10">
    <name type="scientific">Eubacterium segne</name>
    <dbReference type="NCBI Taxonomy" id="2763045"/>
    <lineage>
        <taxon>Bacteria</taxon>
        <taxon>Bacillati</taxon>
        <taxon>Bacillota</taxon>
        <taxon>Clostridia</taxon>
        <taxon>Eubacteriales</taxon>
        <taxon>Eubacteriaceae</taxon>
        <taxon>Eubacterium</taxon>
    </lineage>
</organism>
<protein>
    <recommendedName>
        <fullName evidence="1 7">Transcriptional regulator MraZ</fullName>
    </recommendedName>
</protein>
<feature type="domain" description="SpoVT-AbrB" evidence="8">
    <location>
        <begin position="5"/>
        <end position="47"/>
    </location>
</feature>
<evidence type="ECO:0000259" key="8">
    <source>
        <dbReference type="PROSITE" id="PS51740"/>
    </source>
</evidence>
<evidence type="ECO:0000256" key="3">
    <source>
        <dbReference type="ARBA" id="ARBA00022737"/>
    </source>
</evidence>
<dbReference type="Gene3D" id="3.40.1550.20">
    <property type="entry name" value="Transcriptional regulator MraZ domain"/>
    <property type="match status" value="1"/>
</dbReference>
<dbReference type="CDD" id="cd16321">
    <property type="entry name" value="MraZ_C"/>
    <property type="match status" value="1"/>
</dbReference>